<gene>
    <name evidence="1" type="ORF">APZ42_031459</name>
</gene>
<dbReference type="AlphaFoldDB" id="A0A164MUF1"/>
<comment type="caution">
    <text evidence="1">The sequence shown here is derived from an EMBL/GenBank/DDBJ whole genome shotgun (WGS) entry which is preliminary data.</text>
</comment>
<protein>
    <submittedName>
        <fullName evidence="1">Uncharacterized protein</fullName>
    </submittedName>
</protein>
<evidence type="ECO:0000313" key="2">
    <source>
        <dbReference type="Proteomes" id="UP000076858"/>
    </source>
</evidence>
<proteinExistence type="predicted"/>
<evidence type="ECO:0000313" key="1">
    <source>
        <dbReference type="EMBL" id="KZS05372.1"/>
    </source>
</evidence>
<sequence>MGISPRVAFIASWRKIWLPERGISAKQLFLNLHSNYPCLYEMFRMRRIVQNGRIPTISIG</sequence>
<keyword evidence="2" id="KW-1185">Reference proteome</keyword>
<organism evidence="1 2">
    <name type="scientific">Daphnia magna</name>
    <dbReference type="NCBI Taxonomy" id="35525"/>
    <lineage>
        <taxon>Eukaryota</taxon>
        <taxon>Metazoa</taxon>
        <taxon>Ecdysozoa</taxon>
        <taxon>Arthropoda</taxon>
        <taxon>Crustacea</taxon>
        <taxon>Branchiopoda</taxon>
        <taxon>Diplostraca</taxon>
        <taxon>Cladocera</taxon>
        <taxon>Anomopoda</taxon>
        <taxon>Daphniidae</taxon>
        <taxon>Daphnia</taxon>
    </lineage>
</organism>
<name>A0A164MUF1_9CRUS</name>
<dbReference type="Proteomes" id="UP000076858">
    <property type="component" value="Unassembled WGS sequence"/>
</dbReference>
<reference evidence="1 2" key="1">
    <citation type="submission" date="2016-03" db="EMBL/GenBank/DDBJ databases">
        <title>EvidentialGene: Evidence-directed Construction of Genes on Genomes.</title>
        <authorList>
            <person name="Gilbert D.G."/>
            <person name="Choi J.-H."/>
            <person name="Mockaitis K."/>
            <person name="Colbourne J."/>
            <person name="Pfrender M."/>
        </authorList>
    </citation>
    <scope>NUCLEOTIDE SEQUENCE [LARGE SCALE GENOMIC DNA]</scope>
    <source>
        <strain evidence="1 2">Xinb3</strain>
        <tissue evidence="1">Complete organism</tissue>
    </source>
</reference>
<dbReference type="EMBL" id="LRGB01002946">
    <property type="protein sequence ID" value="KZS05372.1"/>
    <property type="molecule type" value="Genomic_DNA"/>
</dbReference>
<accession>A0A164MUF1</accession>